<keyword evidence="4" id="KW-0479">Metal-binding</keyword>
<evidence type="ECO:0000313" key="13">
    <source>
        <dbReference type="EMBL" id="TFE37504.1"/>
    </source>
</evidence>
<dbReference type="PRINTS" id="PR00371">
    <property type="entry name" value="FPNCR"/>
</dbReference>
<dbReference type="GeneID" id="97303873"/>
<evidence type="ECO:0000256" key="7">
    <source>
        <dbReference type="ARBA" id="ARBA00023004"/>
    </source>
</evidence>
<dbReference type="SUPFAM" id="SSF52343">
    <property type="entry name" value="Ferredoxin reductase-like, C-terminal NADP-linked domain"/>
    <property type="match status" value="1"/>
</dbReference>
<comment type="cofactor">
    <cofactor evidence="1">
        <name>FAD</name>
        <dbReference type="ChEBI" id="CHEBI:57692"/>
    </cofactor>
</comment>
<evidence type="ECO:0000256" key="8">
    <source>
        <dbReference type="ARBA" id="ARBA00023014"/>
    </source>
</evidence>
<dbReference type="Proteomes" id="UP000297385">
    <property type="component" value="Unassembled WGS sequence"/>
</dbReference>
<dbReference type="EMBL" id="SNVI01000005">
    <property type="protein sequence ID" value="TFE37504.1"/>
    <property type="molecule type" value="Genomic_DNA"/>
</dbReference>
<dbReference type="PRINTS" id="PR00406">
    <property type="entry name" value="CYTB5RDTASE"/>
</dbReference>
<evidence type="ECO:0000256" key="4">
    <source>
        <dbReference type="ARBA" id="ARBA00022723"/>
    </source>
</evidence>
<keyword evidence="7" id="KW-0408">Iron</keyword>
<dbReference type="InterPro" id="IPR017927">
    <property type="entry name" value="FAD-bd_FR_type"/>
</dbReference>
<feature type="domain" description="FAD-binding FR-type" evidence="12">
    <location>
        <begin position="4"/>
        <end position="110"/>
    </location>
</feature>
<dbReference type="Pfam" id="PF00970">
    <property type="entry name" value="FAD_binding_6"/>
    <property type="match status" value="1"/>
</dbReference>
<dbReference type="InterPro" id="IPR036010">
    <property type="entry name" value="2Fe-2S_ferredoxin-like_sf"/>
</dbReference>
<dbReference type="Gene3D" id="3.10.20.30">
    <property type="match status" value="1"/>
</dbReference>
<dbReference type="GO" id="GO:0016491">
    <property type="term" value="F:oxidoreductase activity"/>
    <property type="evidence" value="ECO:0007669"/>
    <property type="project" value="UniProtKB-KW"/>
</dbReference>
<dbReference type="InterPro" id="IPR001041">
    <property type="entry name" value="2Fe-2S_ferredoxin-type"/>
</dbReference>
<dbReference type="PANTHER" id="PTHR47354:SF6">
    <property type="entry name" value="NADH OXIDOREDUCTASE HCR"/>
    <property type="match status" value="1"/>
</dbReference>
<dbReference type="InterPro" id="IPR012675">
    <property type="entry name" value="Beta-grasp_dom_sf"/>
</dbReference>
<dbReference type="AlphaFoldDB" id="A0A4Y8MJD9"/>
<gene>
    <name evidence="13" type="ORF">E2553_39365</name>
</gene>
<dbReference type="InterPro" id="IPR001433">
    <property type="entry name" value="OxRdtase_FAD/NAD-bd"/>
</dbReference>
<reference evidence="13 14" key="1">
    <citation type="submission" date="2019-03" db="EMBL/GenBank/DDBJ databases">
        <title>Complete Genome Sequence of Paraburkholderia dipogonis ICMP 19430T, a Nitrogen-fixing Symbiont of the South African Invasive Legume Dipogon lignosus in New Zealand.</title>
        <authorList>
            <person name="De Meyer S.E."/>
        </authorList>
    </citation>
    <scope>NUCLEOTIDE SEQUENCE [LARGE SCALE GENOMIC DNA]</scope>
    <source>
        <strain evidence="13 14">ICMP 19430</strain>
    </source>
</reference>
<dbReference type="InterPro" id="IPR039261">
    <property type="entry name" value="FNR_nucleotide-bd"/>
</dbReference>
<evidence type="ECO:0000313" key="14">
    <source>
        <dbReference type="Proteomes" id="UP000297385"/>
    </source>
</evidence>
<evidence type="ECO:0000256" key="2">
    <source>
        <dbReference type="ARBA" id="ARBA00022630"/>
    </source>
</evidence>
<dbReference type="InterPro" id="IPR017938">
    <property type="entry name" value="Riboflavin_synthase-like_b-brl"/>
</dbReference>
<dbReference type="InterPro" id="IPR006058">
    <property type="entry name" value="2Fe2S_fd_BS"/>
</dbReference>
<comment type="similarity">
    <text evidence="10">In the N-terminal section; belongs to the FAD-binding oxidoreductase type 6 family.</text>
</comment>
<dbReference type="GO" id="GO:0046872">
    <property type="term" value="F:metal ion binding"/>
    <property type="evidence" value="ECO:0007669"/>
    <property type="project" value="UniProtKB-KW"/>
</dbReference>
<dbReference type="RefSeq" id="WP_134466030.1">
    <property type="nucleotide sequence ID" value="NZ_JBHMFL010000057.1"/>
</dbReference>
<dbReference type="Gene3D" id="3.40.50.80">
    <property type="entry name" value="Nucleotide-binding domain of ferredoxin-NADP reductase (FNR) module"/>
    <property type="match status" value="1"/>
</dbReference>
<keyword evidence="3" id="KW-0001">2Fe-2S</keyword>
<sequence length="343" mass="37558">MSGSAFTEATCTRITSENWNVKTFQFSLARPHDPFSFTAGQYVTLGFEIAGEKAYRCYTVSSAPQCPQEEQFEITVKHSPGGTVSTWLHENITVGATIEVSHPTGDFTLPKQESEALLFVAGGVGITPLISMARAIRARRLSSDIQFLQFARTPSDILFRNELLEIARSSPGITPHFFTSIGDNAVVTKGRLCRDLLDRAVPDWTSRRVFCCGPESFMAAMRLSFLETGARPERFHQESFELPEQAPVHVPPCVGVTRVRLSESGLDVKCDPGTTILDAVHALPNGPRIPNACRSGVCGTCKLRKLDGSVEMHHNGGITDEEIEDGFVLTCCSIPLSDVTVEY</sequence>
<evidence type="ECO:0000259" key="12">
    <source>
        <dbReference type="PROSITE" id="PS51384"/>
    </source>
</evidence>
<evidence type="ECO:0000256" key="6">
    <source>
        <dbReference type="ARBA" id="ARBA00023002"/>
    </source>
</evidence>
<evidence type="ECO:0000256" key="3">
    <source>
        <dbReference type="ARBA" id="ARBA00022714"/>
    </source>
</evidence>
<dbReference type="PROSITE" id="PS00197">
    <property type="entry name" value="2FE2S_FER_1"/>
    <property type="match status" value="1"/>
</dbReference>
<dbReference type="Gene3D" id="2.40.30.10">
    <property type="entry name" value="Translation factors"/>
    <property type="match status" value="1"/>
</dbReference>
<dbReference type="PROSITE" id="PS51085">
    <property type="entry name" value="2FE2S_FER_2"/>
    <property type="match status" value="1"/>
</dbReference>
<proteinExistence type="inferred from homology"/>
<dbReference type="SUPFAM" id="SSF54292">
    <property type="entry name" value="2Fe-2S ferredoxin-like"/>
    <property type="match status" value="1"/>
</dbReference>
<feature type="domain" description="2Fe-2S ferredoxin-type" evidence="11">
    <location>
        <begin position="257"/>
        <end position="343"/>
    </location>
</feature>
<dbReference type="CDD" id="cd00207">
    <property type="entry name" value="fer2"/>
    <property type="match status" value="1"/>
</dbReference>
<keyword evidence="8" id="KW-0411">Iron-sulfur</keyword>
<dbReference type="SUPFAM" id="SSF63380">
    <property type="entry name" value="Riboflavin synthase domain-like"/>
    <property type="match status" value="1"/>
</dbReference>
<evidence type="ECO:0000256" key="10">
    <source>
        <dbReference type="ARBA" id="ARBA00061434"/>
    </source>
</evidence>
<dbReference type="PANTHER" id="PTHR47354">
    <property type="entry name" value="NADH OXIDOREDUCTASE HCR"/>
    <property type="match status" value="1"/>
</dbReference>
<evidence type="ECO:0000256" key="5">
    <source>
        <dbReference type="ARBA" id="ARBA00022827"/>
    </source>
</evidence>
<comment type="caution">
    <text evidence="13">The sequence shown here is derived from an EMBL/GenBank/DDBJ whole genome shotgun (WGS) entry which is preliminary data.</text>
</comment>
<dbReference type="InterPro" id="IPR050415">
    <property type="entry name" value="MRET"/>
</dbReference>
<keyword evidence="6" id="KW-0560">Oxidoreductase</keyword>
<protein>
    <submittedName>
        <fullName evidence="13">Iron-sulfur cluster-binding domain-containing protein</fullName>
    </submittedName>
</protein>
<evidence type="ECO:0000256" key="1">
    <source>
        <dbReference type="ARBA" id="ARBA00001974"/>
    </source>
</evidence>
<dbReference type="InterPro" id="IPR008333">
    <property type="entry name" value="Cbr1-like_FAD-bd_dom"/>
</dbReference>
<comment type="cofactor">
    <cofactor evidence="9">
        <name>[2Fe-2S] cluster</name>
        <dbReference type="ChEBI" id="CHEBI:190135"/>
    </cofactor>
</comment>
<keyword evidence="2" id="KW-0285">Flavoprotein</keyword>
<evidence type="ECO:0000259" key="11">
    <source>
        <dbReference type="PROSITE" id="PS51085"/>
    </source>
</evidence>
<dbReference type="Pfam" id="PF00111">
    <property type="entry name" value="Fer2"/>
    <property type="match status" value="1"/>
</dbReference>
<evidence type="ECO:0000256" key="9">
    <source>
        <dbReference type="ARBA" id="ARBA00034078"/>
    </source>
</evidence>
<dbReference type="InterPro" id="IPR001709">
    <property type="entry name" value="Flavoprot_Pyr_Nucl_cyt_Rdtase"/>
</dbReference>
<dbReference type="GO" id="GO:0051537">
    <property type="term" value="F:2 iron, 2 sulfur cluster binding"/>
    <property type="evidence" value="ECO:0007669"/>
    <property type="project" value="UniProtKB-KW"/>
</dbReference>
<keyword evidence="5" id="KW-0274">FAD</keyword>
<name>A0A4Y8MJD9_9BURK</name>
<dbReference type="PROSITE" id="PS51384">
    <property type="entry name" value="FAD_FR"/>
    <property type="match status" value="1"/>
</dbReference>
<organism evidence="13 14">
    <name type="scientific">Paraburkholderia dipogonis</name>
    <dbReference type="NCBI Taxonomy" id="1211383"/>
    <lineage>
        <taxon>Bacteria</taxon>
        <taxon>Pseudomonadati</taxon>
        <taxon>Pseudomonadota</taxon>
        <taxon>Betaproteobacteria</taxon>
        <taxon>Burkholderiales</taxon>
        <taxon>Burkholderiaceae</taxon>
        <taxon>Paraburkholderia</taxon>
    </lineage>
</organism>
<dbReference type="Pfam" id="PF00175">
    <property type="entry name" value="NAD_binding_1"/>
    <property type="match status" value="1"/>
</dbReference>
<accession>A0A4Y8MJD9</accession>